<sequence>MNGKRQKVETWSELPEELLNKILTKLRLNDYLNFRLVCATWREAVKQRLRERKDPTLLMLPYCIDEQMHYSFVCPFNDRWYEINKLKFDIDYKCLGSFHGWLLMINAYSLDTIFFINPFTGVQINLPQWDRTNDIYKVAFSSAPTNPKCCTVVIPDTSSRNSFKFCRVGDEEWTEVESDSSKLKDALFFRGKLYLLCSEKPRSSIRSTAAIADTTTHLKLEYLGLPDQLSYYDPFLVESEGEILLVERSPETIDGLECTIQTYKFIVFKLDLSASSWVKMKKIDNRVLLMGRCSSVSVTATELGCRENQIYFVDRNLNIGNRKQSKTKAPSFHRARENSSDLDYFTAICRSSPVGDHRAATRVAGD</sequence>
<name>A0ACC2KQ43_PERAE</name>
<comment type="caution">
    <text evidence="1">The sequence shown here is derived from an EMBL/GenBank/DDBJ whole genome shotgun (WGS) entry which is preliminary data.</text>
</comment>
<dbReference type="EMBL" id="CM056818">
    <property type="protein sequence ID" value="KAJ8623314.1"/>
    <property type="molecule type" value="Genomic_DNA"/>
</dbReference>
<protein>
    <submittedName>
        <fullName evidence="1">Uncharacterized protein</fullName>
    </submittedName>
</protein>
<dbReference type="Proteomes" id="UP001234297">
    <property type="component" value="Chromosome 10"/>
</dbReference>
<accession>A0ACC2KQ43</accession>
<proteinExistence type="predicted"/>
<evidence type="ECO:0000313" key="2">
    <source>
        <dbReference type="Proteomes" id="UP001234297"/>
    </source>
</evidence>
<keyword evidence="2" id="KW-1185">Reference proteome</keyword>
<reference evidence="1 2" key="1">
    <citation type="journal article" date="2022" name="Hortic Res">
        <title>A haplotype resolved chromosomal level avocado genome allows analysis of novel avocado genes.</title>
        <authorList>
            <person name="Nath O."/>
            <person name="Fletcher S.J."/>
            <person name="Hayward A."/>
            <person name="Shaw L.M."/>
            <person name="Masouleh A.K."/>
            <person name="Furtado A."/>
            <person name="Henry R.J."/>
            <person name="Mitter N."/>
        </authorList>
    </citation>
    <scope>NUCLEOTIDE SEQUENCE [LARGE SCALE GENOMIC DNA]</scope>
    <source>
        <strain evidence="2">cv. Hass</strain>
    </source>
</reference>
<organism evidence="1 2">
    <name type="scientific">Persea americana</name>
    <name type="common">Avocado</name>
    <dbReference type="NCBI Taxonomy" id="3435"/>
    <lineage>
        <taxon>Eukaryota</taxon>
        <taxon>Viridiplantae</taxon>
        <taxon>Streptophyta</taxon>
        <taxon>Embryophyta</taxon>
        <taxon>Tracheophyta</taxon>
        <taxon>Spermatophyta</taxon>
        <taxon>Magnoliopsida</taxon>
        <taxon>Magnoliidae</taxon>
        <taxon>Laurales</taxon>
        <taxon>Lauraceae</taxon>
        <taxon>Persea</taxon>
    </lineage>
</organism>
<evidence type="ECO:0000313" key="1">
    <source>
        <dbReference type="EMBL" id="KAJ8623314.1"/>
    </source>
</evidence>
<gene>
    <name evidence="1" type="ORF">MRB53_031843</name>
</gene>